<dbReference type="PRINTS" id="PR00418">
    <property type="entry name" value="TPI2FAMILY"/>
</dbReference>
<comment type="similarity">
    <text evidence="3">Belongs to the type II topoisomerase GyrB family.</text>
</comment>
<dbReference type="InterPro" id="IPR013506">
    <property type="entry name" value="Topo_IIA_bsu_dom2"/>
</dbReference>
<evidence type="ECO:0000313" key="14">
    <source>
        <dbReference type="EMBL" id="GAA5505295.1"/>
    </source>
</evidence>
<dbReference type="InterPro" id="IPR013760">
    <property type="entry name" value="Topo_IIA-like_dom_sf"/>
</dbReference>
<evidence type="ECO:0000256" key="5">
    <source>
        <dbReference type="ARBA" id="ARBA00022723"/>
    </source>
</evidence>
<dbReference type="NCBIfam" id="NF004189">
    <property type="entry name" value="PRK05644.1"/>
    <property type="match status" value="1"/>
</dbReference>
<feature type="compositionally biased region" description="Low complexity" evidence="12">
    <location>
        <begin position="33"/>
        <end position="49"/>
    </location>
</feature>
<feature type="compositionally biased region" description="Low complexity" evidence="12">
    <location>
        <begin position="12"/>
        <end position="24"/>
    </location>
</feature>
<dbReference type="InterPro" id="IPR001241">
    <property type="entry name" value="Topo_IIA"/>
</dbReference>
<keyword evidence="6" id="KW-0547">Nucleotide-binding</keyword>
<comment type="cofactor">
    <cofactor evidence="2">
        <name>Mg(2+)</name>
        <dbReference type="ChEBI" id="CHEBI:18420"/>
    </cofactor>
</comment>
<dbReference type="Pfam" id="PF02518">
    <property type="entry name" value="HATPase_c"/>
    <property type="match status" value="1"/>
</dbReference>
<dbReference type="InterPro" id="IPR003594">
    <property type="entry name" value="HATPase_dom"/>
</dbReference>
<dbReference type="Pfam" id="PF00986">
    <property type="entry name" value="DNA_gyraseB_C"/>
    <property type="match status" value="1"/>
</dbReference>
<dbReference type="PANTHER" id="PTHR45866:SF1">
    <property type="entry name" value="DNA GYRASE SUBUNIT B, MITOCHONDRIAL"/>
    <property type="match status" value="1"/>
</dbReference>
<feature type="domain" description="Toprim" evidence="13">
    <location>
        <begin position="484"/>
        <end position="598"/>
    </location>
</feature>
<organism evidence="14 15">
    <name type="scientific">Novipirellula caenicola</name>
    <dbReference type="NCBI Taxonomy" id="1536901"/>
    <lineage>
        <taxon>Bacteria</taxon>
        <taxon>Pseudomonadati</taxon>
        <taxon>Planctomycetota</taxon>
        <taxon>Planctomycetia</taxon>
        <taxon>Pirellulales</taxon>
        <taxon>Pirellulaceae</taxon>
        <taxon>Novipirellula</taxon>
    </lineage>
</organism>
<evidence type="ECO:0000256" key="4">
    <source>
        <dbReference type="ARBA" id="ARBA00012895"/>
    </source>
</evidence>
<protein>
    <recommendedName>
        <fullName evidence="4">DNA topoisomerase (ATP-hydrolyzing)</fullName>
        <ecNumber evidence="4">5.6.2.2</ecNumber>
    </recommendedName>
</protein>
<dbReference type="InterPro" id="IPR018522">
    <property type="entry name" value="TopoIIA_CS"/>
</dbReference>
<evidence type="ECO:0000256" key="1">
    <source>
        <dbReference type="ARBA" id="ARBA00000185"/>
    </source>
</evidence>
<dbReference type="Gene3D" id="3.30.230.10">
    <property type="match status" value="1"/>
</dbReference>
<dbReference type="Gene3D" id="3.40.50.670">
    <property type="match status" value="2"/>
</dbReference>
<dbReference type="InterPro" id="IPR014721">
    <property type="entry name" value="Ribsml_uS5_D2-typ_fold_subgr"/>
</dbReference>
<keyword evidence="10" id="KW-0238">DNA-binding</keyword>
<dbReference type="PRINTS" id="PR01159">
    <property type="entry name" value="DNAGYRASEB"/>
</dbReference>
<keyword evidence="7" id="KW-0067">ATP-binding</keyword>
<dbReference type="InterPro" id="IPR000565">
    <property type="entry name" value="Topo_IIA_B"/>
</dbReference>
<dbReference type="SMART" id="SM00387">
    <property type="entry name" value="HATPase_c"/>
    <property type="match status" value="1"/>
</dbReference>
<dbReference type="Pfam" id="PF01751">
    <property type="entry name" value="Toprim"/>
    <property type="match status" value="1"/>
</dbReference>
<dbReference type="Gene3D" id="3.30.565.10">
    <property type="entry name" value="Histidine kinase-like ATPase, C-terminal domain"/>
    <property type="match status" value="1"/>
</dbReference>
<dbReference type="PROSITE" id="PS00177">
    <property type="entry name" value="TOPOISOMERASE_II"/>
    <property type="match status" value="1"/>
</dbReference>
<evidence type="ECO:0000259" key="13">
    <source>
        <dbReference type="PROSITE" id="PS50880"/>
    </source>
</evidence>
<dbReference type="CDD" id="cd00822">
    <property type="entry name" value="TopoII_Trans_DNA_gyrase"/>
    <property type="match status" value="1"/>
</dbReference>
<keyword evidence="9" id="KW-0799">Topoisomerase</keyword>
<dbReference type="EC" id="5.6.2.2" evidence="4"/>
<dbReference type="PROSITE" id="PS50880">
    <property type="entry name" value="TOPRIM"/>
    <property type="match status" value="1"/>
</dbReference>
<evidence type="ECO:0000256" key="11">
    <source>
        <dbReference type="ARBA" id="ARBA00023235"/>
    </source>
</evidence>
<dbReference type="InterPro" id="IPR006171">
    <property type="entry name" value="TOPRIM_dom"/>
</dbReference>
<comment type="caution">
    <text evidence="14">The sequence shown here is derived from an EMBL/GenBank/DDBJ whole genome shotgun (WGS) entry which is preliminary data.</text>
</comment>
<dbReference type="SUPFAM" id="SSF56719">
    <property type="entry name" value="Type II DNA topoisomerase"/>
    <property type="match status" value="1"/>
</dbReference>
<comment type="catalytic activity">
    <reaction evidence="1">
        <text>ATP-dependent breakage, passage and rejoining of double-stranded DNA.</text>
        <dbReference type="EC" id="5.6.2.2"/>
    </reaction>
</comment>
<evidence type="ECO:0000256" key="3">
    <source>
        <dbReference type="ARBA" id="ARBA00010708"/>
    </source>
</evidence>
<evidence type="ECO:0000256" key="8">
    <source>
        <dbReference type="ARBA" id="ARBA00022842"/>
    </source>
</evidence>
<dbReference type="SMART" id="SM00433">
    <property type="entry name" value="TOP2c"/>
    <property type="match status" value="1"/>
</dbReference>
<dbReference type="CDD" id="cd16928">
    <property type="entry name" value="HATPase_GyrB-like"/>
    <property type="match status" value="1"/>
</dbReference>
<accession>A0ABP9VLZ4</accession>
<dbReference type="PANTHER" id="PTHR45866">
    <property type="entry name" value="DNA GYRASE/TOPOISOMERASE SUBUNIT B"/>
    <property type="match status" value="1"/>
</dbReference>
<evidence type="ECO:0000256" key="10">
    <source>
        <dbReference type="ARBA" id="ARBA00023125"/>
    </source>
</evidence>
<evidence type="ECO:0000256" key="2">
    <source>
        <dbReference type="ARBA" id="ARBA00001946"/>
    </source>
</evidence>
<dbReference type="EMBL" id="BAABRO010000001">
    <property type="protein sequence ID" value="GAA5505295.1"/>
    <property type="molecule type" value="Genomic_DNA"/>
</dbReference>
<evidence type="ECO:0000256" key="6">
    <source>
        <dbReference type="ARBA" id="ARBA00022741"/>
    </source>
</evidence>
<dbReference type="RefSeq" id="WP_345682345.1">
    <property type="nucleotide sequence ID" value="NZ_BAABRO010000001.1"/>
</dbReference>
<dbReference type="SUPFAM" id="SSF54211">
    <property type="entry name" value="Ribosomal protein S5 domain 2-like"/>
    <property type="match status" value="1"/>
</dbReference>
<keyword evidence="15" id="KW-1185">Reference proteome</keyword>
<dbReference type="InterPro" id="IPR034160">
    <property type="entry name" value="TOPRIM_GyrB"/>
</dbReference>
<feature type="region of interest" description="Disordered" evidence="12">
    <location>
        <begin position="717"/>
        <end position="738"/>
    </location>
</feature>
<evidence type="ECO:0000256" key="12">
    <source>
        <dbReference type="SAM" id="MobiDB-lite"/>
    </source>
</evidence>
<dbReference type="InterPro" id="IPR020568">
    <property type="entry name" value="Ribosomal_Su5_D2-typ_SF"/>
</dbReference>
<evidence type="ECO:0000256" key="9">
    <source>
        <dbReference type="ARBA" id="ARBA00023029"/>
    </source>
</evidence>
<name>A0ABP9VLZ4_9BACT</name>
<dbReference type="NCBIfam" id="NF011501">
    <property type="entry name" value="PRK14939.1"/>
    <property type="match status" value="1"/>
</dbReference>
<keyword evidence="11" id="KW-0413">Isomerase</keyword>
<dbReference type="InterPro" id="IPR013759">
    <property type="entry name" value="Topo_IIA_B_C"/>
</dbReference>
<dbReference type="InterPro" id="IPR036890">
    <property type="entry name" value="HATPase_C_sf"/>
</dbReference>
<dbReference type="Pfam" id="PF00204">
    <property type="entry name" value="DNA_gyraseB"/>
    <property type="match status" value="1"/>
</dbReference>
<dbReference type="InterPro" id="IPR002288">
    <property type="entry name" value="DNA_gyrase_B_C"/>
</dbReference>
<dbReference type="SUPFAM" id="SSF55874">
    <property type="entry name" value="ATPase domain of HSP90 chaperone/DNA topoisomerase II/histidine kinase"/>
    <property type="match status" value="1"/>
</dbReference>
<feature type="region of interest" description="Disordered" evidence="12">
    <location>
        <begin position="1"/>
        <end position="50"/>
    </location>
</feature>
<dbReference type="CDD" id="cd03366">
    <property type="entry name" value="TOPRIM_TopoIIA_GyrB"/>
    <property type="match status" value="1"/>
</dbReference>
<keyword evidence="5" id="KW-0479">Metal-binding</keyword>
<gene>
    <name evidence="14" type="primary">gyrB_1</name>
    <name evidence="14" type="ORF">Rcae01_00739</name>
</gene>
<evidence type="ECO:0000313" key="15">
    <source>
        <dbReference type="Proteomes" id="UP001416858"/>
    </source>
</evidence>
<sequence>MSDDPQSEPTSDDAPPAADANATPEVASTSDPAAGGEAAPEAAVERAAGQQVASIQVSTAPKANSEYTDKDLQHLSDLEHVRERPGMYIGDTSTRGLHHLVYEVVDNSIDEAMAGFASAVSVTVHTDGSVTVEDDGRGIPVTRHDQLSEELDREVSTLEGVMTVLKFGGKFEKGAYQTSGGLHGVGVTVVNFLSQWAEVEVSRDGFTWTQEYERGVPTGPVVKGRVTKRAGTKTTFKADNQIFSVTKYSFDTLYKRLQELAFLNSGVHIKFHDERNGEGGDFKYERGIVEFVEHLNRASDVLHSDVIQLQGDKDGTQFDIAMQYSAEYTENVQSYVNNIHTIEGGTHVSGFRSALTRTLNNYGKKENLFKGSAVPGGDDFREGITAVISVRVPHPQFEGQTKTKLGNSDVESIVAAGVGEQLAKYFEENPRVAKTIVRKGLLAAEAREAARKAKDLLRKRKDALGGGGLPGKLRDCISKKMEECEVYLVEGDSAGGSAEGGRMRHYQAILPLRGKIINAYKSREDKVLANEEVQSMIQAIGTGIGADQDLSKRRYNKVIIMTDADVDGSHIRTLLLCFFYRQMYQLVAAGHVYVAQPPLFRVQHGKSRYYIQSEEEMKSQLLERGLNDTYFEAEDGRRAEGETMRQLCITLASMEDAILALERRGFSLKIHAVRQDPVTGRLPALLLTHENEEHWFHNQEDVETMLNERGWRLDNEEVDEDELQLTSDEAGEAKTESEAEPEVFAHLAELHEVRTINSGLKDLTPLQFTLEDLIPIERTGSTTARFELVRGEDVRRPLEDLRELLPEVRAAGEKGLQVTRFKGLGEMNAEELRETTLDPTNRTLVKVNMTDVGAADEMFRLLMGEKVEPRRDFIEKHALDVRNLDV</sequence>
<proteinExistence type="inferred from homology"/>
<evidence type="ECO:0000256" key="7">
    <source>
        <dbReference type="ARBA" id="ARBA00022840"/>
    </source>
</evidence>
<reference evidence="14 15" key="1">
    <citation type="submission" date="2024-02" db="EMBL/GenBank/DDBJ databases">
        <title>Rhodopirellula caenicola NBRC 110016.</title>
        <authorList>
            <person name="Ichikawa N."/>
            <person name="Katano-Makiyama Y."/>
            <person name="Hidaka K."/>
        </authorList>
    </citation>
    <scope>NUCLEOTIDE SEQUENCE [LARGE SCALE GENOMIC DNA]</scope>
    <source>
        <strain evidence="14 15">NBRC 110016</strain>
    </source>
</reference>
<keyword evidence="8" id="KW-0460">Magnesium</keyword>
<dbReference type="Proteomes" id="UP001416858">
    <property type="component" value="Unassembled WGS sequence"/>
</dbReference>